<protein>
    <recommendedName>
        <fullName evidence="2">Ash family protein</fullName>
    </recommendedName>
</protein>
<evidence type="ECO:0000313" key="1">
    <source>
        <dbReference type="EMBL" id="EBR5103301.1"/>
    </source>
</evidence>
<gene>
    <name evidence="1" type="ORF">B2O45_24645</name>
</gene>
<accession>A0A5U7RSY4</accession>
<evidence type="ECO:0008006" key="2">
    <source>
        <dbReference type="Google" id="ProtNLM"/>
    </source>
</evidence>
<organism evidence="1">
    <name type="scientific">Salmonella enterica</name>
    <name type="common">Salmonella choleraesuis</name>
    <dbReference type="NCBI Taxonomy" id="28901"/>
    <lineage>
        <taxon>Bacteria</taxon>
        <taxon>Pseudomonadati</taxon>
        <taxon>Pseudomonadota</taxon>
        <taxon>Gammaproteobacteria</taxon>
        <taxon>Enterobacterales</taxon>
        <taxon>Enterobacteriaceae</taxon>
        <taxon>Salmonella</taxon>
    </lineage>
</organism>
<name>A0A5U7RSY4_SALER</name>
<proteinExistence type="predicted"/>
<dbReference type="AlphaFoldDB" id="A0A5U7RSY4"/>
<reference evidence="1" key="1">
    <citation type="submission" date="2018-07" db="EMBL/GenBank/DDBJ databases">
        <authorList>
            <consortium name="PulseNet: The National Subtyping Network for Foodborne Disease Surveillance"/>
            <person name="Tarr C.L."/>
            <person name="Trees E."/>
            <person name="Katz L.S."/>
            <person name="Carleton-Romer H.A."/>
            <person name="Stroika S."/>
            <person name="Kucerova Z."/>
            <person name="Roache K.F."/>
            <person name="Sabol A.L."/>
            <person name="Besser J."/>
            <person name="Gerner-Smidt P."/>
        </authorList>
    </citation>
    <scope>NUCLEOTIDE SEQUENCE</scope>
    <source>
        <strain evidence="1">PNUSAS007347</strain>
    </source>
</reference>
<sequence length="210" mass="22931">MPVIVTYKNHLPHAVVVGYISAAPHKTGAGIETPQTTYAHNRVSGFFTCKASSHLFRIMVGRMGPLSGGPGSCVAGSLNPVRLTTLSLRPLGGELSQFTTYEGAISWLTANHAAPARTVSTRKPKSIVASIEPTRWHLSCHSTCCASHTAQCRYGCHQSWTTSLTISVRFRRCLTGRRTPRDFPENLTQKQHSASACWWGVRLSDIQEAL</sequence>
<comment type="caution">
    <text evidence="1">The sequence shown here is derived from an EMBL/GenBank/DDBJ whole genome shotgun (WGS) entry which is preliminary data.</text>
</comment>
<dbReference type="EMBL" id="AAGSMQ010000037">
    <property type="protein sequence ID" value="EBR5103301.1"/>
    <property type="molecule type" value="Genomic_DNA"/>
</dbReference>